<dbReference type="Proteomes" id="UP000262583">
    <property type="component" value="Chromosome"/>
</dbReference>
<dbReference type="PIRSF" id="PIRSF001217">
    <property type="entry name" value="Protease_4_SppA"/>
    <property type="match status" value="1"/>
</dbReference>
<proteinExistence type="inferred from homology"/>
<accession>A0A2Z4Y8V5</accession>
<evidence type="ECO:0000256" key="3">
    <source>
        <dbReference type="ARBA" id="ARBA00022670"/>
    </source>
</evidence>
<dbReference type="GO" id="GO:0004176">
    <property type="term" value="F:ATP-dependent peptidase activity"/>
    <property type="evidence" value="ECO:0007669"/>
    <property type="project" value="InterPro"/>
</dbReference>
<evidence type="ECO:0000256" key="6">
    <source>
        <dbReference type="ARBA" id="ARBA00023136"/>
    </source>
</evidence>
<feature type="domain" description="Peptidase S49" evidence="8">
    <location>
        <begin position="77"/>
        <end position="225"/>
    </location>
</feature>
<evidence type="ECO:0000313" key="10">
    <source>
        <dbReference type="Proteomes" id="UP000262583"/>
    </source>
</evidence>
<dbReference type="AlphaFoldDB" id="A0A2Z4Y8V5"/>
<dbReference type="InterPro" id="IPR047272">
    <property type="entry name" value="S49_SppA_C"/>
</dbReference>
<name>A0A2Z4Y8V5_SUMC1</name>
<dbReference type="InterPro" id="IPR004635">
    <property type="entry name" value="Pept_S49_SppA"/>
</dbReference>
<dbReference type="InterPro" id="IPR004634">
    <property type="entry name" value="Pept_S49_pIV"/>
</dbReference>
<comment type="similarity">
    <text evidence="2">Belongs to the peptidase S49 family.</text>
</comment>
<dbReference type="InterPro" id="IPR029045">
    <property type="entry name" value="ClpP/crotonase-like_dom_sf"/>
</dbReference>
<dbReference type="NCBIfam" id="TIGR00706">
    <property type="entry name" value="SppA_dom"/>
    <property type="match status" value="1"/>
</dbReference>
<dbReference type="InterPro" id="IPR047217">
    <property type="entry name" value="S49_SppA_67K_type_N"/>
</dbReference>
<evidence type="ECO:0000256" key="4">
    <source>
        <dbReference type="ARBA" id="ARBA00022801"/>
    </source>
</evidence>
<reference evidence="9 10" key="1">
    <citation type="submission" date="2018-05" db="EMBL/GenBank/DDBJ databases">
        <title>A metagenomic window into the 2 km-deep terrestrial subsurface aquifer revealed taxonomically and functionally diverse microbial community comprising novel uncultured bacterial lineages.</title>
        <authorList>
            <person name="Kadnikov V.V."/>
            <person name="Mardanov A.V."/>
            <person name="Beletsky A.V."/>
            <person name="Banks D."/>
            <person name="Pimenov N.V."/>
            <person name="Frank Y.A."/>
            <person name="Karnachuk O.V."/>
            <person name="Ravin N.V."/>
        </authorList>
    </citation>
    <scope>NUCLEOTIDE SEQUENCE [LARGE SCALE GENOMIC DNA]</scope>
    <source>
        <strain evidence="9">BY</strain>
    </source>
</reference>
<feature type="domain" description="Peptidase S49" evidence="8">
    <location>
        <begin position="341"/>
        <end position="491"/>
    </location>
</feature>
<keyword evidence="4" id="KW-0378">Hydrolase</keyword>
<gene>
    <name evidence="9" type="ORF">BRCON_2547</name>
</gene>
<dbReference type="SUPFAM" id="SSF52096">
    <property type="entry name" value="ClpP/crotonase"/>
    <property type="match status" value="2"/>
</dbReference>
<keyword evidence="5" id="KW-0720">Serine protease</keyword>
<evidence type="ECO:0000256" key="7">
    <source>
        <dbReference type="PIRSR" id="PIRSR001217-1"/>
    </source>
</evidence>
<comment type="subcellular location">
    <subcellularLocation>
        <location evidence="1">Membrane</location>
    </subcellularLocation>
</comment>
<dbReference type="GO" id="GO:0004252">
    <property type="term" value="F:serine-type endopeptidase activity"/>
    <property type="evidence" value="ECO:0007669"/>
    <property type="project" value="InterPro"/>
</dbReference>
<keyword evidence="6" id="KW-0472">Membrane</keyword>
<dbReference type="InterPro" id="IPR002142">
    <property type="entry name" value="Peptidase_S49"/>
</dbReference>
<evidence type="ECO:0000256" key="1">
    <source>
        <dbReference type="ARBA" id="ARBA00004370"/>
    </source>
</evidence>
<organism evidence="9 10">
    <name type="scientific">Sumerlaea chitinivorans</name>
    <dbReference type="NCBI Taxonomy" id="2250252"/>
    <lineage>
        <taxon>Bacteria</taxon>
        <taxon>Candidatus Sumerlaeota</taxon>
        <taxon>Candidatus Sumerlaeia</taxon>
        <taxon>Candidatus Sumerlaeales</taxon>
        <taxon>Candidatus Sumerlaeaceae</taxon>
        <taxon>Candidatus Sumerlaea</taxon>
    </lineage>
</organism>
<evidence type="ECO:0000313" key="9">
    <source>
        <dbReference type="EMBL" id="AXA37289.1"/>
    </source>
</evidence>
<evidence type="ECO:0000256" key="5">
    <source>
        <dbReference type="ARBA" id="ARBA00022825"/>
    </source>
</evidence>
<dbReference type="InterPro" id="IPR001907">
    <property type="entry name" value="ClpP"/>
</dbReference>
<sequence>MVTLSKLAVVVNLSGELSERGDGMRLLVQRPKSLKDLLDLFRRLREDRNVKTVVVRLSALDAGLGTVQELRQAISELRQRGKRTIALLEDESQPAYLVASACEEIVIPPSSIVALVGIRADAYFFRSLLAKLGVHADIVHIGEYKSYGEMFTEDDFTTPARENLTAIVEDAYAQLCEMIATSRKLDRKTVETLIDRGPLTAYEALQAKLVDRVAYANEVQRQLEAAEMSVISDSDYARDSKDKPEDLNLLALLSMLAKPQPSERESKYPQVALLFAVGPIVMESSGGLDLSSQEEIPAEDYLNLLDELAKDPKIKGVILRVNSPGGSAMASDLIFQKLTELAKRKPLITSMGDVAASGGYYIAMAGSKIIANPASVTGSIGVVGGKLNLAGAYDKLGIRKTTIARGRFSALFSETSDFSPEERAIVEKLMRHTYDEFVTKAAHQRRMSWEQIEKVARGKVWTGAQAKEVGLVDELGGMSRAIAEMKSQLGLKPEDKISLVAYPKELTLFDLLQKAVGGSAITASWLPTDFSAAWIGAFGIPKPVLTLTQTCFRLLTREKVAMLLPYALVLE</sequence>
<dbReference type="Gene3D" id="3.90.226.10">
    <property type="entry name" value="2-enoyl-CoA Hydratase, Chain A, domain 1"/>
    <property type="match status" value="3"/>
</dbReference>
<keyword evidence="3 9" id="KW-0645">Protease</keyword>
<protein>
    <submittedName>
        <fullName evidence="9">Protease IV</fullName>
    </submittedName>
</protein>
<dbReference type="PANTHER" id="PTHR33209:SF1">
    <property type="entry name" value="PEPTIDASE S49 DOMAIN-CONTAINING PROTEIN"/>
    <property type="match status" value="1"/>
</dbReference>
<evidence type="ECO:0000259" key="8">
    <source>
        <dbReference type="Pfam" id="PF01343"/>
    </source>
</evidence>
<dbReference type="PANTHER" id="PTHR33209">
    <property type="entry name" value="PROTEASE 4"/>
    <property type="match status" value="1"/>
</dbReference>
<dbReference type="NCBIfam" id="TIGR00705">
    <property type="entry name" value="SppA_67K"/>
    <property type="match status" value="1"/>
</dbReference>
<dbReference type="GO" id="GO:0016020">
    <property type="term" value="C:membrane"/>
    <property type="evidence" value="ECO:0007669"/>
    <property type="project" value="UniProtKB-SubCell"/>
</dbReference>
<dbReference type="CDD" id="cd07023">
    <property type="entry name" value="S49_Sppa_N_C"/>
    <property type="match status" value="1"/>
</dbReference>
<feature type="active site" description="Proton donor/acceptor" evidence="7">
    <location>
        <position position="145"/>
    </location>
</feature>
<evidence type="ECO:0000256" key="2">
    <source>
        <dbReference type="ARBA" id="ARBA00008683"/>
    </source>
</evidence>
<dbReference type="GO" id="GO:0006465">
    <property type="term" value="P:signal peptide processing"/>
    <property type="evidence" value="ECO:0007669"/>
    <property type="project" value="InterPro"/>
</dbReference>
<feature type="active site" description="Nucleophile" evidence="7">
    <location>
        <position position="357"/>
    </location>
</feature>
<dbReference type="PRINTS" id="PR00127">
    <property type="entry name" value="CLPPROTEASEP"/>
</dbReference>
<dbReference type="Pfam" id="PF01343">
    <property type="entry name" value="Peptidase_S49"/>
    <property type="match status" value="2"/>
</dbReference>
<dbReference type="EMBL" id="CP030759">
    <property type="protein sequence ID" value="AXA37289.1"/>
    <property type="molecule type" value="Genomic_DNA"/>
</dbReference>
<dbReference type="KEGG" id="schv:BRCON_2547"/>
<dbReference type="CDD" id="cd07018">
    <property type="entry name" value="S49_SppA_67K_type"/>
    <property type="match status" value="1"/>
</dbReference>